<dbReference type="RefSeq" id="WP_056680439.1">
    <property type="nucleotide sequence ID" value="NZ_BMNI01000018.1"/>
</dbReference>
<name>A0ABQ2NF63_9ACTN</name>
<evidence type="ECO:0000313" key="3">
    <source>
        <dbReference type="Proteomes" id="UP000655410"/>
    </source>
</evidence>
<accession>A0ABQ2NF63</accession>
<feature type="region of interest" description="Disordered" evidence="1">
    <location>
        <begin position="1"/>
        <end position="37"/>
    </location>
</feature>
<proteinExistence type="predicted"/>
<evidence type="ECO:0000313" key="2">
    <source>
        <dbReference type="EMBL" id="GGO94265.1"/>
    </source>
</evidence>
<dbReference type="Proteomes" id="UP000655410">
    <property type="component" value="Unassembled WGS sequence"/>
</dbReference>
<evidence type="ECO:0000256" key="1">
    <source>
        <dbReference type="SAM" id="MobiDB-lite"/>
    </source>
</evidence>
<dbReference type="EMBL" id="BMNI01000018">
    <property type="protein sequence ID" value="GGO94265.1"/>
    <property type="molecule type" value="Genomic_DNA"/>
</dbReference>
<feature type="region of interest" description="Disordered" evidence="1">
    <location>
        <begin position="63"/>
        <end position="96"/>
    </location>
</feature>
<gene>
    <name evidence="2" type="ORF">GCM10011584_34890</name>
</gene>
<comment type="caution">
    <text evidence="2">The sequence shown here is derived from an EMBL/GenBank/DDBJ whole genome shotgun (WGS) entry which is preliminary data.</text>
</comment>
<reference evidence="3" key="1">
    <citation type="journal article" date="2019" name="Int. J. Syst. Evol. Microbiol.">
        <title>The Global Catalogue of Microorganisms (GCM) 10K type strain sequencing project: providing services to taxonomists for standard genome sequencing and annotation.</title>
        <authorList>
            <consortium name="The Broad Institute Genomics Platform"/>
            <consortium name="The Broad Institute Genome Sequencing Center for Infectious Disease"/>
            <person name="Wu L."/>
            <person name="Ma J."/>
        </authorList>
    </citation>
    <scope>NUCLEOTIDE SEQUENCE [LARGE SCALE GENOMIC DNA]</scope>
    <source>
        <strain evidence="3">CGMCC 4.7371</strain>
    </source>
</reference>
<protein>
    <submittedName>
        <fullName evidence="2">Uncharacterized protein</fullName>
    </submittedName>
</protein>
<keyword evidence="3" id="KW-1185">Reference proteome</keyword>
<sequence length="96" mass="10210">MDELAAESGRELPPLPPISFQQEPSNGIPRRSQREPGAWCREHGITTPAYSFASDFATAAVPRTPLQAHSGPRRPSSDGAASQALPGTVTDLEEVS</sequence>
<organism evidence="2 3">
    <name type="scientific">Nocardioides phosphati</name>
    <dbReference type="NCBI Taxonomy" id="1867775"/>
    <lineage>
        <taxon>Bacteria</taxon>
        <taxon>Bacillati</taxon>
        <taxon>Actinomycetota</taxon>
        <taxon>Actinomycetes</taxon>
        <taxon>Propionibacteriales</taxon>
        <taxon>Nocardioidaceae</taxon>
        <taxon>Nocardioides</taxon>
    </lineage>
</organism>